<dbReference type="EMBL" id="JAAOAQ010000226">
    <property type="protein sequence ID" value="KAF5560775.1"/>
    <property type="molecule type" value="Genomic_DNA"/>
</dbReference>
<organism evidence="3 4">
    <name type="scientific">Fusarium phyllophilum</name>
    <dbReference type="NCBI Taxonomy" id="47803"/>
    <lineage>
        <taxon>Eukaryota</taxon>
        <taxon>Fungi</taxon>
        <taxon>Dikarya</taxon>
        <taxon>Ascomycota</taxon>
        <taxon>Pezizomycotina</taxon>
        <taxon>Sordariomycetes</taxon>
        <taxon>Hypocreomycetidae</taxon>
        <taxon>Hypocreales</taxon>
        <taxon>Nectriaceae</taxon>
        <taxon>Fusarium</taxon>
        <taxon>Fusarium fujikuroi species complex</taxon>
    </lineage>
</organism>
<dbReference type="Pfam" id="PF07992">
    <property type="entry name" value="Pyr_redox_2"/>
    <property type="match status" value="1"/>
</dbReference>
<dbReference type="Gene3D" id="3.50.50.100">
    <property type="match status" value="1"/>
</dbReference>
<dbReference type="GO" id="GO:0050660">
    <property type="term" value="F:flavin adenine dinucleotide binding"/>
    <property type="evidence" value="ECO:0007669"/>
    <property type="project" value="TreeGrafter"/>
</dbReference>
<dbReference type="SUPFAM" id="SSF51905">
    <property type="entry name" value="FAD/NAD(P)-binding domain"/>
    <property type="match status" value="1"/>
</dbReference>
<dbReference type="AlphaFoldDB" id="A0A8H5JS79"/>
<reference evidence="3 4" key="1">
    <citation type="submission" date="2020-05" db="EMBL/GenBank/DDBJ databases">
        <title>Identification and distribution of gene clusters putatively required for synthesis of sphingolipid metabolism inhibitors in phylogenetically diverse species of the filamentous fungus Fusarium.</title>
        <authorList>
            <person name="Kim H.-S."/>
            <person name="Busman M."/>
            <person name="Brown D.W."/>
            <person name="Divon H."/>
            <person name="Uhlig S."/>
            <person name="Proctor R.H."/>
        </authorList>
    </citation>
    <scope>NUCLEOTIDE SEQUENCE [LARGE SCALE GENOMIC DNA]</scope>
    <source>
        <strain evidence="3 4">NRRL 13617</strain>
    </source>
</reference>
<dbReference type="InterPro" id="IPR014752">
    <property type="entry name" value="Arrestin-like_C"/>
</dbReference>
<accession>A0A8H5JS79</accession>
<dbReference type="PANTHER" id="PTHR43735:SF5">
    <property type="entry name" value="FAD_NAD(P)-BINDING DOMAIN-CONTAINING PROTEIN"/>
    <property type="match status" value="1"/>
</dbReference>
<name>A0A8H5JS79_9HYPO</name>
<comment type="caution">
    <text evidence="3">The sequence shown here is derived from an EMBL/GenBank/DDBJ whole genome shotgun (WGS) entry which is preliminary data.</text>
</comment>
<sequence>MPQTPVKKGPELTIHLDRPDSTYIPGEVITGHISRKAHIVASSATINISLLARSKSRMVARRGHLTSTYRGRFDLIQSTGYSKTIFEGPLHIAEHDVEQSWAFSISLPSRVDVSALQPLTGPDQAYLTADVSEQHLPPTFLIERYDYMSGMSAFVEYYLQADLKTASRGSGTAEAILPFRTLYINPEPLPPHINLHTARQTLALQGDTPLVASVEVQTPTTLQIEDPDPMSFLVLAIPPEGIDLEKQTPGLPSIQITRIFMNVVARTEIKCPKGKNVHETDCEARVTLHTEDAFNQYDEDLYILWQRPSIGTQQLRGNGSGSEMGRSESLDIGAQLNLRLQRSKDLYPSFQTFNIRHTHRIQWEMTVEAAGKSFALSGEEPIKVLSRPEAERNTEWIQPPPEDHLPNFSDDEDVAGSGSRRSSRQTDPAAGWICNVSNSITQPKQTPAMNLQQLSFYFDFVKVIVSHLAMMAVHKGQSIVHKATYRLLPDSRVVVVVGGSFAGSLVAQRLAHTLPSGYRVILIEKHSHFNYAFSFPRNSVLSGREHNAFITYDNIAAGAPDDIFQRVCDEASDITETHVHTVGGVSLPYDYLVIATGAAQPPPARLNARIKEDAIDELRGFQQRVANADRIAVIGAGAVGVELATEIKEEYPNKKVTLIHSRQQLLPRFGPKLHDHVISALKNQDIEVRLGERPSFPSDAGQSVQETSLTFSNGENQTFDLLIPCTGLRPRSDILATYSPKSIASNGEILVKPTLQVENLPSPQQHIFAVGDVAQTGGAKQARACMMQGEVAVQNILSLIKSKSATKQYKPQFFEGMLNLTLGTHSAVVYIQKGDFELVKATKGPDADLDVGKMRWHLNASRGEL</sequence>
<dbReference type="PRINTS" id="PR00368">
    <property type="entry name" value="FADPNR"/>
</dbReference>
<evidence type="ECO:0000313" key="4">
    <source>
        <dbReference type="Proteomes" id="UP000582016"/>
    </source>
</evidence>
<protein>
    <submittedName>
        <fullName evidence="3">AIF1 apoptosis-Inducing factor</fullName>
    </submittedName>
</protein>
<proteinExistence type="predicted"/>
<dbReference type="GO" id="GO:0004174">
    <property type="term" value="F:electron-transferring-flavoprotein dehydrogenase activity"/>
    <property type="evidence" value="ECO:0007669"/>
    <property type="project" value="TreeGrafter"/>
</dbReference>
<dbReference type="Proteomes" id="UP000582016">
    <property type="component" value="Unassembled WGS sequence"/>
</dbReference>
<feature type="region of interest" description="Disordered" evidence="1">
    <location>
        <begin position="387"/>
        <end position="428"/>
    </location>
</feature>
<gene>
    <name evidence="3" type="ORF">FPHYL_6487</name>
</gene>
<keyword evidence="4" id="KW-1185">Reference proteome</keyword>
<dbReference type="InterPro" id="IPR036188">
    <property type="entry name" value="FAD/NAD-bd_sf"/>
</dbReference>
<evidence type="ECO:0000259" key="2">
    <source>
        <dbReference type="Pfam" id="PF07992"/>
    </source>
</evidence>
<dbReference type="InterPro" id="IPR023753">
    <property type="entry name" value="FAD/NAD-binding_dom"/>
</dbReference>
<feature type="domain" description="FAD/NAD(P)-binding" evidence="2">
    <location>
        <begin position="494"/>
        <end position="789"/>
    </location>
</feature>
<evidence type="ECO:0000256" key="1">
    <source>
        <dbReference type="SAM" id="MobiDB-lite"/>
    </source>
</evidence>
<dbReference type="Gene3D" id="2.60.40.640">
    <property type="match status" value="1"/>
</dbReference>
<dbReference type="GO" id="GO:0005737">
    <property type="term" value="C:cytoplasm"/>
    <property type="evidence" value="ECO:0007669"/>
    <property type="project" value="TreeGrafter"/>
</dbReference>
<evidence type="ECO:0000313" key="3">
    <source>
        <dbReference type="EMBL" id="KAF5560775.1"/>
    </source>
</evidence>
<dbReference type="OrthoDB" id="202203at2759"/>
<dbReference type="PANTHER" id="PTHR43735">
    <property type="entry name" value="APOPTOSIS-INDUCING FACTOR 1"/>
    <property type="match status" value="1"/>
</dbReference>